<protein>
    <recommendedName>
        <fullName evidence="5">Cytochrome P450</fullName>
    </recommendedName>
</protein>
<comment type="caution">
    <text evidence="3">The sequence shown here is derived from an EMBL/GenBank/DDBJ whole genome shotgun (WGS) entry which is preliminary data.</text>
</comment>
<dbReference type="GO" id="GO:0004497">
    <property type="term" value="F:monooxygenase activity"/>
    <property type="evidence" value="ECO:0007669"/>
    <property type="project" value="InterPro"/>
</dbReference>
<dbReference type="InterPro" id="IPR002401">
    <property type="entry name" value="Cyt_P450_E_grp-I"/>
</dbReference>
<feature type="binding site" description="axial binding residue" evidence="2">
    <location>
        <position position="388"/>
    </location>
    <ligand>
        <name>heme</name>
        <dbReference type="ChEBI" id="CHEBI:30413"/>
    </ligand>
    <ligandPart>
        <name>Fe</name>
        <dbReference type="ChEBI" id="CHEBI:18248"/>
    </ligandPart>
</feature>
<proteinExistence type="predicted"/>
<sequence length="409" mass="46329">MAHKYGPIFSLRLETKLHVVVNTMDLVKVVVRDLDHNFANRDPPLTALSITYGRIGTGINVNKVAYDTEIDVVTNLLWGCSKGYDDYGKVGDEFQEVAFEIMKLLAAPNISDFILMLSRFDLQGRERDMRKLKEQIDRIFENAIRGRINANSRKMGKDERKDFLQALLYEKDDPKSSLDMDQIKAILVSLGLVGSGFEDRRQPPPAGVTVGGGQGVDEEEKKVKRNNRIRRRQSVLVRSCREEDGEYRLRRRDTTATMVEWVMAEILYNPRVMTKIQEELGDVIGLDNIVEESHLSKLIYLDAVIKETFRLQPAVPLLIPRCPDESCTVGGYTIPMGIVVFINAWATHRDPKNWTNPLEFNPERFLNTKLDYKGNSLKFLPFGSGRICPGAPSGGEDVDVFSCIILAFI</sequence>
<evidence type="ECO:0000313" key="3">
    <source>
        <dbReference type="EMBL" id="KAJ9542927.1"/>
    </source>
</evidence>
<evidence type="ECO:0000256" key="2">
    <source>
        <dbReference type="PIRSR" id="PIRSR602401-1"/>
    </source>
</evidence>
<dbReference type="Pfam" id="PF00067">
    <property type="entry name" value="p450"/>
    <property type="match status" value="1"/>
</dbReference>
<dbReference type="AlphaFoldDB" id="A0AA38W1J4"/>
<dbReference type="GO" id="GO:0016705">
    <property type="term" value="F:oxidoreductase activity, acting on paired donors, with incorporation or reduction of molecular oxygen"/>
    <property type="evidence" value="ECO:0007669"/>
    <property type="project" value="InterPro"/>
</dbReference>
<evidence type="ECO:0008006" key="5">
    <source>
        <dbReference type="Google" id="ProtNLM"/>
    </source>
</evidence>
<dbReference type="Gene3D" id="1.10.630.10">
    <property type="entry name" value="Cytochrome P450"/>
    <property type="match status" value="2"/>
</dbReference>
<dbReference type="PANTHER" id="PTHR47951">
    <property type="entry name" value="OS08G0547900 PROTEIN"/>
    <property type="match status" value="1"/>
</dbReference>
<dbReference type="GO" id="GO:0005506">
    <property type="term" value="F:iron ion binding"/>
    <property type="evidence" value="ECO:0007669"/>
    <property type="project" value="InterPro"/>
</dbReference>
<dbReference type="InterPro" id="IPR001128">
    <property type="entry name" value="Cyt_P450"/>
</dbReference>
<keyword evidence="2" id="KW-0479">Metal-binding</keyword>
<keyword evidence="1" id="KW-0560">Oxidoreductase</keyword>
<dbReference type="PRINTS" id="PR00463">
    <property type="entry name" value="EP450I"/>
</dbReference>
<dbReference type="GO" id="GO:0020037">
    <property type="term" value="F:heme binding"/>
    <property type="evidence" value="ECO:0007669"/>
    <property type="project" value="InterPro"/>
</dbReference>
<keyword evidence="2" id="KW-0349">Heme</keyword>
<dbReference type="SUPFAM" id="SSF48264">
    <property type="entry name" value="Cytochrome P450"/>
    <property type="match status" value="1"/>
</dbReference>
<reference evidence="3" key="1">
    <citation type="submission" date="2023-03" db="EMBL/GenBank/DDBJ databases">
        <title>Chromosome-scale reference genome and RAD-based genetic map of yellow starthistle (Centaurea solstitialis) reveal putative structural variation and QTLs associated with invader traits.</title>
        <authorList>
            <person name="Reatini B."/>
            <person name="Cang F.A."/>
            <person name="Jiang Q."/>
            <person name="Mckibben M.T.W."/>
            <person name="Barker M.S."/>
            <person name="Rieseberg L.H."/>
            <person name="Dlugosch K.M."/>
        </authorList>
    </citation>
    <scope>NUCLEOTIDE SEQUENCE</scope>
    <source>
        <strain evidence="3">CAN-66</strain>
        <tissue evidence="3">Leaf</tissue>
    </source>
</reference>
<gene>
    <name evidence="3" type="ORF">OSB04_029433</name>
</gene>
<dbReference type="EMBL" id="JARYMX010000007">
    <property type="protein sequence ID" value="KAJ9542927.1"/>
    <property type="molecule type" value="Genomic_DNA"/>
</dbReference>
<name>A0AA38W1J4_9ASTR</name>
<dbReference type="Proteomes" id="UP001172457">
    <property type="component" value="Chromosome 7"/>
</dbReference>
<comment type="cofactor">
    <cofactor evidence="2">
        <name>heme</name>
        <dbReference type="ChEBI" id="CHEBI:30413"/>
    </cofactor>
</comment>
<evidence type="ECO:0000256" key="1">
    <source>
        <dbReference type="ARBA" id="ARBA00023002"/>
    </source>
</evidence>
<accession>A0AA38W1J4</accession>
<keyword evidence="2" id="KW-0408">Iron</keyword>
<keyword evidence="4" id="KW-1185">Reference proteome</keyword>
<dbReference type="PANTHER" id="PTHR47951:SF7">
    <property type="entry name" value="FLAVONOID 3',5'-HYDROXYLASE-LIKE ISOFORM X1"/>
    <property type="match status" value="1"/>
</dbReference>
<organism evidence="3 4">
    <name type="scientific">Centaurea solstitialis</name>
    <name type="common">yellow star-thistle</name>
    <dbReference type="NCBI Taxonomy" id="347529"/>
    <lineage>
        <taxon>Eukaryota</taxon>
        <taxon>Viridiplantae</taxon>
        <taxon>Streptophyta</taxon>
        <taxon>Embryophyta</taxon>
        <taxon>Tracheophyta</taxon>
        <taxon>Spermatophyta</taxon>
        <taxon>Magnoliopsida</taxon>
        <taxon>eudicotyledons</taxon>
        <taxon>Gunneridae</taxon>
        <taxon>Pentapetalae</taxon>
        <taxon>asterids</taxon>
        <taxon>campanulids</taxon>
        <taxon>Asterales</taxon>
        <taxon>Asteraceae</taxon>
        <taxon>Carduoideae</taxon>
        <taxon>Cardueae</taxon>
        <taxon>Centaureinae</taxon>
        <taxon>Centaurea</taxon>
    </lineage>
</organism>
<evidence type="ECO:0000313" key="4">
    <source>
        <dbReference type="Proteomes" id="UP001172457"/>
    </source>
</evidence>
<dbReference type="InterPro" id="IPR036396">
    <property type="entry name" value="Cyt_P450_sf"/>
</dbReference>